<name>A0ABU2NPA4_9ACTN</name>
<dbReference type="InterPro" id="IPR023214">
    <property type="entry name" value="HAD_sf"/>
</dbReference>
<sequence length="230" mass="24716">MRPLVDAASTVLFDFDGPLCALFHGRPAPQVAERLRTLGDGFDEGGESKRWLPDTRDPYVILASALSSGRSRELTTLLEKALTEEESEAAPLAYPTPYADRLVHTLRATGRRLAVATNNSPSAVERYLRTRATDEVFAGHVHGRTPDELRLKPDPYCLERALASTATAPADALMIGDAARDFEAARALGVPFLGYASTEGKAARLRAAGAEHVVDSLAPVLRAVDPAARV</sequence>
<accession>A0ABU2NPA4</accession>
<evidence type="ECO:0000313" key="2">
    <source>
        <dbReference type="Proteomes" id="UP001183414"/>
    </source>
</evidence>
<dbReference type="SUPFAM" id="SSF56784">
    <property type="entry name" value="HAD-like"/>
    <property type="match status" value="1"/>
</dbReference>
<dbReference type="InterPro" id="IPR036412">
    <property type="entry name" value="HAD-like_sf"/>
</dbReference>
<dbReference type="InterPro" id="IPR050155">
    <property type="entry name" value="HAD-like_hydrolase_sf"/>
</dbReference>
<keyword evidence="2" id="KW-1185">Reference proteome</keyword>
<gene>
    <name evidence="1" type="ORF">RM572_07325</name>
</gene>
<dbReference type="Gene3D" id="3.40.50.1000">
    <property type="entry name" value="HAD superfamily/HAD-like"/>
    <property type="match status" value="1"/>
</dbReference>
<comment type="caution">
    <text evidence="1">The sequence shown here is derived from an EMBL/GenBank/DDBJ whole genome shotgun (WGS) entry which is preliminary data.</text>
</comment>
<dbReference type="PANTHER" id="PTHR43434">
    <property type="entry name" value="PHOSPHOGLYCOLATE PHOSPHATASE"/>
    <property type="match status" value="1"/>
</dbReference>
<dbReference type="PANTHER" id="PTHR43434:SF1">
    <property type="entry name" value="PHOSPHOGLYCOLATE PHOSPHATASE"/>
    <property type="match status" value="1"/>
</dbReference>
<dbReference type="Pfam" id="PF00702">
    <property type="entry name" value="Hydrolase"/>
    <property type="match status" value="1"/>
</dbReference>
<evidence type="ECO:0000313" key="1">
    <source>
        <dbReference type="EMBL" id="MDT0378589.1"/>
    </source>
</evidence>
<proteinExistence type="predicted"/>
<protein>
    <submittedName>
        <fullName evidence="1">HAD hydrolase-like protein</fullName>
    </submittedName>
</protein>
<dbReference type="EMBL" id="JAVREQ010000004">
    <property type="protein sequence ID" value="MDT0378589.1"/>
    <property type="molecule type" value="Genomic_DNA"/>
</dbReference>
<organism evidence="1 2">
    <name type="scientific">Streptomyces hazeniae</name>
    <dbReference type="NCBI Taxonomy" id="3075538"/>
    <lineage>
        <taxon>Bacteria</taxon>
        <taxon>Bacillati</taxon>
        <taxon>Actinomycetota</taxon>
        <taxon>Actinomycetes</taxon>
        <taxon>Kitasatosporales</taxon>
        <taxon>Streptomycetaceae</taxon>
        <taxon>Streptomyces</taxon>
    </lineage>
</organism>
<reference evidence="2" key="1">
    <citation type="submission" date="2023-07" db="EMBL/GenBank/DDBJ databases">
        <title>30 novel species of actinomycetes from the DSMZ collection.</title>
        <authorList>
            <person name="Nouioui I."/>
        </authorList>
    </citation>
    <scope>NUCLEOTIDE SEQUENCE [LARGE SCALE GENOMIC DNA]</scope>
    <source>
        <strain evidence="2">DSM 42041</strain>
    </source>
</reference>
<dbReference type="RefSeq" id="WP_311672454.1">
    <property type="nucleotide sequence ID" value="NZ_JAVREQ010000004.1"/>
</dbReference>
<dbReference type="Proteomes" id="UP001183414">
    <property type="component" value="Unassembled WGS sequence"/>
</dbReference>